<evidence type="ECO:0000259" key="2">
    <source>
        <dbReference type="Pfam" id="PF07853"/>
    </source>
</evidence>
<name>A0A848M2J5_PAELE</name>
<dbReference type="EMBL" id="JABBPN010000001">
    <property type="protein sequence ID" value="NMO94471.1"/>
    <property type="molecule type" value="Genomic_DNA"/>
</dbReference>
<feature type="transmembrane region" description="Helical" evidence="1">
    <location>
        <begin position="162"/>
        <end position="180"/>
    </location>
</feature>
<dbReference type="Pfam" id="PF07853">
    <property type="entry name" value="DUF1648"/>
    <property type="match status" value="1"/>
</dbReference>
<evidence type="ECO:0000256" key="1">
    <source>
        <dbReference type="SAM" id="Phobius"/>
    </source>
</evidence>
<feature type="transmembrane region" description="Helical" evidence="1">
    <location>
        <begin position="186"/>
        <end position="207"/>
    </location>
</feature>
<dbReference type="Proteomes" id="UP000565468">
    <property type="component" value="Unassembled WGS sequence"/>
</dbReference>
<protein>
    <submittedName>
        <fullName evidence="3">SdpI family protein</fullName>
    </submittedName>
</protein>
<dbReference type="AlphaFoldDB" id="A0A848M2J5"/>
<feature type="transmembrane region" description="Helical" evidence="1">
    <location>
        <begin position="116"/>
        <end position="133"/>
    </location>
</feature>
<evidence type="ECO:0000313" key="3">
    <source>
        <dbReference type="EMBL" id="NMO94471.1"/>
    </source>
</evidence>
<keyword evidence="4" id="KW-1185">Reference proteome</keyword>
<dbReference type="GO" id="GO:0009636">
    <property type="term" value="P:response to toxic substance"/>
    <property type="evidence" value="ECO:0007669"/>
    <property type="project" value="TreeGrafter"/>
</dbReference>
<keyword evidence="1" id="KW-1133">Transmembrane helix</keyword>
<feature type="domain" description="DUF1648" evidence="2">
    <location>
        <begin position="13"/>
        <end position="58"/>
    </location>
</feature>
<accession>A0A848M2J5</accession>
<dbReference type="RefSeq" id="WP_169503162.1">
    <property type="nucleotide sequence ID" value="NZ_JABBPN010000001.1"/>
</dbReference>
<dbReference type="InterPro" id="IPR026272">
    <property type="entry name" value="SdpI"/>
</dbReference>
<sequence length="210" mass="23105">MSKYRTTFIAATLVCLLPMILSAVLYPELPGQIAIHWDAAGNPDGYASKAVAAYLLPASLAVLNIIVHIVLHNDPKKMNAAPVMRTMGLWFIPVLSLIITPVTLFKAMGADLPIEIIAPALVGMILVVVGNYLPKSRQNYTIGIKLPWTLHSPDNWNKTHRFAGYLWMAGGVLMIIMSFLEVHAVYVILPVILLLALAPTVYSFLLYKRA</sequence>
<dbReference type="PANTHER" id="PTHR37810">
    <property type="entry name" value="IMMUNITY PROTEIN SDPI"/>
    <property type="match status" value="1"/>
</dbReference>
<evidence type="ECO:0000313" key="4">
    <source>
        <dbReference type="Proteomes" id="UP000565468"/>
    </source>
</evidence>
<dbReference type="PIRSF" id="PIRSF038959">
    <property type="entry name" value="SdpI"/>
    <property type="match status" value="1"/>
</dbReference>
<gene>
    <name evidence="3" type="ORF">HII30_01550</name>
</gene>
<organism evidence="3 4">
    <name type="scientific">Paenibacillus lemnae</name>
    <dbReference type="NCBI Taxonomy" id="1330551"/>
    <lineage>
        <taxon>Bacteria</taxon>
        <taxon>Bacillati</taxon>
        <taxon>Bacillota</taxon>
        <taxon>Bacilli</taxon>
        <taxon>Bacillales</taxon>
        <taxon>Paenibacillaceae</taxon>
        <taxon>Paenibacillus</taxon>
    </lineage>
</organism>
<dbReference type="Pfam" id="PF13630">
    <property type="entry name" value="SdpI"/>
    <property type="match status" value="1"/>
</dbReference>
<feature type="transmembrane region" description="Helical" evidence="1">
    <location>
        <begin position="83"/>
        <end position="104"/>
    </location>
</feature>
<reference evidence="3 4" key="1">
    <citation type="submission" date="2020-04" db="EMBL/GenBank/DDBJ databases">
        <title>Paenibacillus algicola sp. nov., a novel marine bacterium producing alginate lyase.</title>
        <authorList>
            <person name="Huang H."/>
        </authorList>
    </citation>
    <scope>NUCLEOTIDE SEQUENCE [LARGE SCALE GENOMIC DNA]</scope>
    <source>
        <strain evidence="3 4">L7-75</strain>
    </source>
</reference>
<feature type="transmembrane region" description="Helical" evidence="1">
    <location>
        <begin position="46"/>
        <end position="71"/>
    </location>
</feature>
<comment type="caution">
    <text evidence="3">The sequence shown here is derived from an EMBL/GenBank/DDBJ whole genome shotgun (WGS) entry which is preliminary data.</text>
</comment>
<keyword evidence="1" id="KW-0472">Membrane</keyword>
<dbReference type="PANTHER" id="PTHR37810:SF5">
    <property type="entry name" value="IMMUNITY PROTEIN SDPI"/>
    <property type="match status" value="1"/>
</dbReference>
<proteinExistence type="predicted"/>
<dbReference type="InterPro" id="IPR025962">
    <property type="entry name" value="SdpI/YhfL"/>
</dbReference>
<keyword evidence="1" id="KW-0812">Transmembrane</keyword>
<dbReference type="InterPro" id="IPR012867">
    <property type="entry name" value="DUF1648"/>
</dbReference>